<proteinExistence type="predicted"/>
<name>A0ABV7JJJ2_9SPHI</name>
<evidence type="ECO:0000256" key="1">
    <source>
        <dbReference type="ARBA" id="ARBA00023002"/>
    </source>
</evidence>
<keyword evidence="1" id="KW-0560">Oxidoreductase</keyword>
<dbReference type="Gene3D" id="1.10.540.10">
    <property type="entry name" value="Acyl-CoA dehydrogenase/oxidase, N-terminal domain"/>
    <property type="match status" value="1"/>
</dbReference>
<dbReference type="Pfam" id="PF08028">
    <property type="entry name" value="Acyl-CoA_dh_2"/>
    <property type="match status" value="1"/>
</dbReference>
<dbReference type="PIRSF" id="PIRSF016578">
    <property type="entry name" value="HsaA"/>
    <property type="match status" value="1"/>
</dbReference>
<dbReference type="EMBL" id="JBHRTA010000009">
    <property type="protein sequence ID" value="MFC3196994.1"/>
    <property type="molecule type" value="Genomic_DNA"/>
</dbReference>
<evidence type="ECO:0000313" key="3">
    <source>
        <dbReference type="EMBL" id="MFC3196994.1"/>
    </source>
</evidence>
<accession>A0ABV7JJJ2</accession>
<organism evidence="3 4">
    <name type="scientific">Parapedobacter deserti</name>
    <dbReference type="NCBI Taxonomy" id="1912957"/>
    <lineage>
        <taxon>Bacteria</taxon>
        <taxon>Pseudomonadati</taxon>
        <taxon>Bacteroidota</taxon>
        <taxon>Sphingobacteriia</taxon>
        <taxon>Sphingobacteriales</taxon>
        <taxon>Sphingobacteriaceae</taxon>
        <taxon>Parapedobacter</taxon>
    </lineage>
</organism>
<keyword evidence="4" id="KW-1185">Reference proteome</keyword>
<dbReference type="InterPro" id="IPR013107">
    <property type="entry name" value="Acyl-CoA_DH_C"/>
</dbReference>
<sequence>MKEVTDNPILSVSARDVEWLRSFSAEAEATGQLTDDQLAIIYDKRWFKLFVPRALGGLELTLPDGVRLEEELARIDGSLGWTVTLCAGANMFVGFMDQSIAPAIFSGREVCLGGSGQPSGRAVIGNGGFKISGTWNYATGAPHLTHFTANCVLERNGEVLVDQGGNPVISSFFFPRDHVRIKEDWNAFGLTATASHSFTVDTLWVNESQAFVIAPDKATLDHPIYRYPFLQLAEATLAANTLGMAQHFLACATTIGSSVPADLLYNGGRRLIKARTLFYAALDASWDELLHNDIISPPALQAVSDQSRAVVSTSREEVVRVYPLLGLIAADGSSEINRIWRDMFTASQHSLLRS</sequence>
<protein>
    <submittedName>
        <fullName evidence="3">Acyl-CoA dehydrogenase</fullName>
    </submittedName>
</protein>
<dbReference type="Gene3D" id="2.40.110.10">
    <property type="entry name" value="Butyryl-CoA Dehydrogenase, subunit A, domain 2"/>
    <property type="match status" value="1"/>
</dbReference>
<dbReference type="InterPro" id="IPR046373">
    <property type="entry name" value="Acyl-CoA_Oxase/DH_mid-dom_sf"/>
</dbReference>
<dbReference type="InterPro" id="IPR037069">
    <property type="entry name" value="AcylCoA_DH/ox_N_sf"/>
</dbReference>
<dbReference type="Gene3D" id="1.20.140.10">
    <property type="entry name" value="Butyryl-CoA Dehydrogenase, subunit A, domain 3"/>
    <property type="match status" value="1"/>
</dbReference>
<evidence type="ECO:0000313" key="4">
    <source>
        <dbReference type="Proteomes" id="UP001595526"/>
    </source>
</evidence>
<dbReference type="Proteomes" id="UP001595526">
    <property type="component" value="Unassembled WGS sequence"/>
</dbReference>
<feature type="domain" description="Acyl-CoA dehydrogenase C-terminal" evidence="2">
    <location>
        <begin position="274"/>
        <end position="352"/>
    </location>
</feature>
<evidence type="ECO:0000259" key="2">
    <source>
        <dbReference type="Pfam" id="PF08028"/>
    </source>
</evidence>
<dbReference type="SUPFAM" id="SSF56645">
    <property type="entry name" value="Acyl-CoA dehydrogenase NM domain-like"/>
    <property type="match status" value="1"/>
</dbReference>
<dbReference type="InterPro" id="IPR009100">
    <property type="entry name" value="AcylCoA_DH/oxidase_NM_dom_sf"/>
</dbReference>
<gene>
    <name evidence="3" type="ORF">ACFOET_05140</name>
</gene>
<comment type="caution">
    <text evidence="3">The sequence shown here is derived from an EMBL/GenBank/DDBJ whole genome shotgun (WGS) entry which is preliminary data.</text>
</comment>
<dbReference type="RefSeq" id="WP_379020253.1">
    <property type="nucleotide sequence ID" value="NZ_JBHRTA010000009.1"/>
</dbReference>
<reference evidence="4" key="1">
    <citation type="journal article" date="2019" name="Int. J. Syst. Evol. Microbiol.">
        <title>The Global Catalogue of Microorganisms (GCM) 10K type strain sequencing project: providing services to taxonomists for standard genome sequencing and annotation.</title>
        <authorList>
            <consortium name="The Broad Institute Genomics Platform"/>
            <consortium name="The Broad Institute Genome Sequencing Center for Infectious Disease"/>
            <person name="Wu L."/>
            <person name="Ma J."/>
        </authorList>
    </citation>
    <scope>NUCLEOTIDE SEQUENCE [LARGE SCALE GENOMIC DNA]</scope>
    <source>
        <strain evidence="4">KCTC 52416</strain>
    </source>
</reference>